<dbReference type="Proteomes" id="UP001207468">
    <property type="component" value="Unassembled WGS sequence"/>
</dbReference>
<evidence type="ECO:0000313" key="2">
    <source>
        <dbReference type="Proteomes" id="UP001207468"/>
    </source>
</evidence>
<organism evidence="1 2">
    <name type="scientific">Russula earlei</name>
    <dbReference type="NCBI Taxonomy" id="71964"/>
    <lineage>
        <taxon>Eukaryota</taxon>
        <taxon>Fungi</taxon>
        <taxon>Dikarya</taxon>
        <taxon>Basidiomycota</taxon>
        <taxon>Agaricomycotina</taxon>
        <taxon>Agaricomycetes</taxon>
        <taxon>Russulales</taxon>
        <taxon>Russulaceae</taxon>
        <taxon>Russula</taxon>
    </lineage>
</organism>
<reference evidence="1" key="1">
    <citation type="submission" date="2021-03" db="EMBL/GenBank/DDBJ databases">
        <title>Evolutionary priming and transition to the ectomycorrhizal habit in an iconic lineage of mushroom-forming fungi: is preadaptation a requirement?</title>
        <authorList>
            <consortium name="DOE Joint Genome Institute"/>
            <person name="Looney B.P."/>
            <person name="Miyauchi S."/>
            <person name="Morin E."/>
            <person name="Drula E."/>
            <person name="Courty P.E."/>
            <person name="Chicoki N."/>
            <person name="Fauchery L."/>
            <person name="Kohler A."/>
            <person name="Kuo A."/>
            <person name="LaButti K."/>
            <person name="Pangilinan J."/>
            <person name="Lipzen A."/>
            <person name="Riley R."/>
            <person name="Andreopoulos W."/>
            <person name="He G."/>
            <person name="Johnson J."/>
            <person name="Barry K.W."/>
            <person name="Grigoriev I.V."/>
            <person name="Nagy L."/>
            <person name="Hibbett D."/>
            <person name="Henrissat B."/>
            <person name="Matheny P.B."/>
            <person name="Labbe J."/>
            <person name="Martin A.F."/>
        </authorList>
    </citation>
    <scope>NUCLEOTIDE SEQUENCE</scope>
    <source>
        <strain evidence="1">BPL698</strain>
    </source>
</reference>
<sequence length="85" mass="9216">EGGAGGSVNLGAHAETLRITKGRENISYVRVIAAFTHARSTIAADCSRVRLCCCAWGENRKCSAMPWLWDEAWCAPTGTHILLLL</sequence>
<comment type="caution">
    <text evidence="1">The sequence shown here is derived from an EMBL/GenBank/DDBJ whole genome shotgun (WGS) entry which is preliminary data.</text>
</comment>
<feature type="non-terminal residue" evidence="1">
    <location>
        <position position="1"/>
    </location>
</feature>
<proteinExistence type="predicted"/>
<accession>A0ACC0U124</accession>
<dbReference type="EMBL" id="JAGFNK010000246">
    <property type="protein sequence ID" value="KAI9455754.1"/>
    <property type="molecule type" value="Genomic_DNA"/>
</dbReference>
<gene>
    <name evidence="1" type="ORF">F5148DRAFT_1225587</name>
</gene>
<protein>
    <submittedName>
        <fullName evidence="1">Uncharacterized protein</fullName>
    </submittedName>
</protein>
<name>A0ACC0U124_9AGAM</name>
<evidence type="ECO:0000313" key="1">
    <source>
        <dbReference type="EMBL" id="KAI9455754.1"/>
    </source>
</evidence>
<keyword evidence="2" id="KW-1185">Reference proteome</keyword>